<feature type="transmembrane region" description="Helical" evidence="9">
    <location>
        <begin position="20"/>
        <end position="41"/>
    </location>
</feature>
<comment type="similarity">
    <text evidence="2 9">Belongs to the CN hydrolase family. Apolipoprotein N-acyltransferase subfamily.</text>
</comment>
<evidence type="ECO:0000313" key="11">
    <source>
        <dbReference type="EMBL" id="SBS31362.1"/>
    </source>
</evidence>
<dbReference type="UniPathway" id="UPA00666"/>
<feature type="transmembrane region" description="Helical" evidence="9">
    <location>
        <begin position="493"/>
        <end position="512"/>
    </location>
</feature>
<keyword evidence="8 9" id="KW-0012">Acyltransferase</keyword>
<evidence type="ECO:0000256" key="3">
    <source>
        <dbReference type="ARBA" id="ARBA00022475"/>
    </source>
</evidence>
<dbReference type="GO" id="GO:0005886">
    <property type="term" value="C:plasma membrane"/>
    <property type="evidence" value="ECO:0007669"/>
    <property type="project" value="UniProtKB-SubCell"/>
</dbReference>
<dbReference type="EMBL" id="FLOB01000004">
    <property type="protein sequence ID" value="SBS31362.1"/>
    <property type="molecule type" value="Genomic_DNA"/>
</dbReference>
<comment type="catalytic activity">
    <reaction evidence="9">
        <text>N-terminal S-1,2-diacyl-sn-glyceryl-L-cysteinyl-[lipoprotein] + a glycerophospholipid = N-acyl-S-1,2-diacyl-sn-glyceryl-L-cysteinyl-[lipoprotein] + a 2-acyl-sn-glycero-3-phospholipid + H(+)</text>
        <dbReference type="Rhea" id="RHEA:48228"/>
        <dbReference type="Rhea" id="RHEA-COMP:14681"/>
        <dbReference type="Rhea" id="RHEA-COMP:14684"/>
        <dbReference type="ChEBI" id="CHEBI:15378"/>
        <dbReference type="ChEBI" id="CHEBI:136912"/>
        <dbReference type="ChEBI" id="CHEBI:140656"/>
        <dbReference type="ChEBI" id="CHEBI:140657"/>
        <dbReference type="ChEBI" id="CHEBI:140660"/>
        <dbReference type="EC" id="2.3.1.269"/>
    </reaction>
</comment>
<evidence type="ECO:0000256" key="7">
    <source>
        <dbReference type="ARBA" id="ARBA00023136"/>
    </source>
</evidence>
<feature type="transmembrane region" description="Helical" evidence="9">
    <location>
        <begin position="186"/>
        <end position="205"/>
    </location>
</feature>
<dbReference type="Proteomes" id="UP000092544">
    <property type="component" value="Unassembled WGS sequence"/>
</dbReference>
<dbReference type="GO" id="GO:0016410">
    <property type="term" value="F:N-acyltransferase activity"/>
    <property type="evidence" value="ECO:0007669"/>
    <property type="project" value="UniProtKB-UniRule"/>
</dbReference>
<comment type="subcellular location">
    <subcellularLocation>
        <location evidence="1 9">Cell membrane</location>
        <topology evidence="1 9">Multi-pass membrane protein</topology>
    </subcellularLocation>
</comment>
<feature type="transmembrane region" description="Helical" evidence="9">
    <location>
        <begin position="142"/>
        <end position="166"/>
    </location>
</feature>
<dbReference type="RefSeq" id="WP_067016082.1">
    <property type="nucleotide sequence ID" value="NZ_FLOB01000004.1"/>
</dbReference>
<dbReference type="InterPro" id="IPR004563">
    <property type="entry name" value="Apolipo_AcylTrfase"/>
</dbReference>
<accession>A0A1A8TGI5</accession>
<keyword evidence="4 9" id="KW-0808">Transferase</keyword>
<keyword evidence="6 9" id="KW-1133">Transmembrane helix</keyword>
<organism evidence="11 12">
    <name type="scientific">Marinomonas spartinae</name>
    <dbReference type="NCBI Taxonomy" id="1792290"/>
    <lineage>
        <taxon>Bacteria</taxon>
        <taxon>Pseudomonadati</taxon>
        <taxon>Pseudomonadota</taxon>
        <taxon>Gammaproteobacteria</taxon>
        <taxon>Oceanospirillales</taxon>
        <taxon>Oceanospirillaceae</taxon>
        <taxon>Marinomonas</taxon>
    </lineage>
</organism>
<dbReference type="NCBIfam" id="TIGR00546">
    <property type="entry name" value="lnt"/>
    <property type="match status" value="1"/>
</dbReference>
<sequence>MPHSHPKSATSKQAGWKRPFLTKLPSPVALCIGFLAGALGVTSFSPFNFWPSYFITIVVFCWLVLTSDNAKSAAWRGTAVGLGFFGCGVSWVFVSIDTYGHVGNTISALITFGFVFILTLFWTLSSWVTWRLVKIFTRIPPGLIFATSLLAFEYARSTFFTGFPWLLPGYSIQTSWLYELLPIGGIWLTSAIVVLTSSIVTSCTLSRHNHAVMIAIVLLAWLGAAYLQYFPEQWVKQTGQFKATLVQGNVKQSEKWQATTARSSLEYYESATVQHLDSDLVVWPETAITYLYQQIRPHLSQLNKLLIETNTTLVTGVPSFDKEKNTYYNAMWALGDGKGLYYKRHLVPFGEYIPFSSIIGPVLDIFGMPMSTFSPGGAHQGLIHVGKWKAAPFICYEIVYTDQVRDLAAKSDFLINISNDGWFGASIGPWQHLQIAQFRAKETGRYLVRATNTGLTVVVNENGKITDEAPQFKRTTMTTTVKTFSGSTPYVKWGEWPVVLLMILCLVLSYGINRGSKPSDKR</sequence>
<keyword evidence="11" id="KW-0449">Lipoprotein</keyword>
<gene>
    <name evidence="9 11" type="primary">lnt</name>
    <name evidence="11" type="ORF">MSP8886_02085</name>
</gene>
<comment type="function">
    <text evidence="9">Catalyzes the phospholipid dependent N-acylation of the N-terminal cysteine of apolipoprotein, the last step in lipoprotein maturation.</text>
</comment>
<dbReference type="STRING" id="1792290.MSP8886_02085"/>
<evidence type="ECO:0000259" key="10">
    <source>
        <dbReference type="PROSITE" id="PS50263"/>
    </source>
</evidence>
<dbReference type="InterPro" id="IPR045378">
    <property type="entry name" value="LNT_N"/>
</dbReference>
<protein>
    <recommendedName>
        <fullName evidence="9">Apolipoprotein N-acyltransferase</fullName>
        <shortName evidence="9">ALP N-acyltransferase</shortName>
        <ecNumber evidence="9">2.3.1.269</ecNumber>
    </recommendedName>
</protein>
<proteinExistence type="inferred from homology"/>
<keyword evidence="7 9" id="KW-0472">Membrane</keyword>
<evidence type="ECO:0000256" key="2">
    <source>
        <dbReference type="ARBA" id="ARBA00010065"/>
    </source>
</evidence>
<evidence type="ECO:0000256" key="5">
    <source>
        <dbReference type="ARBA" id="ARBA00022692"/>
    </source>
</evidence>
<evidence type="ECO:0000256" key="8">
    <source>
        <dbReference type="ARBA" id="ARBA00023315"/>
    </source>
</evidence>
<dbReference type="Gene3D" id="3.60.110.10">
    <property type="entry name" value="Carbon-nitrogen hydrolase"/>
    <property type="match status" value="1"/>
</dbReference>
<dbReference type="AlphaFoldDB" id="A0A1A8TGI5"/>
<dbReference type="EC" id="2.3.1.269" evidence="9"/>
<feature type="domain" description="CN hydrolase" evidence="10">
    <location>
        <begin position="246"/>
        <end position="483"/>
    </location>
</feature>
<feature type="transmembrane region" description="Helical" evidence="9">
    <location>
        <begin position="77"/>
        <end position="94"/>
    </location>
</feature>
<keyword evidence="3 9" id="KW-1003">Cell membrane</keyword>
<evidence type="ECO:0000256" key="4">
    <source>
        <dbReference type="ARBA" id="ARBA00022679"/>
    </source>
</evidence>
<dbReference type="GO" id="GO:0042158">
    <property type="term" value="P:lipoprotein biosynthetic process"/>
    <property type="evidence" value="ECO:0007669"/>
    <property type="project" value="UniProtKB-UniRule"/>
</dbReference>
<name>A0A1A8TGI5_9GAMM</name>
<evidence type="ECO:0000256" key="1">
    <source>
        <dbReference type="ARBA" id="ARBA00004651"/>
    </source>
</evidence>
<dbReference type="InterPro" id="IPR036526">
    <property type="entry name" value="C-N_Hydrolase_sf"/>
</dbReference>
<evidence type="ECO:0000313" key="12">
    <source>
        <dbReference type="Proteomes" id="UP000092544"/>
    </source>
</evidence>
<keyword evidence="12" id="KW-1185">Reference proteome</keyword>
<evidence type="ECO:0000256" key="9">
    <source>
        <dbReference type="HAMAP-Rule" id="MF_01148"/>
    </source>
</evidence>
<dbReference type="InterPro" id="IPR003010">
    <property type="entry name" value="C-N_Hydrolase"/>
</dbReference>
<dbReference type="PANTHER" id="PTHR38686:SF1">
    <property type="entry name" value="APOLIPOPROTEIN N-ACYLTRANSFERASE"/>
    <property type="match status" value="1"/>
</dbReference>
<feature type="transmembrane region" description="Helical" evidence="9">
    <location>
        <begin position="106"/>
        <end position="130"/>
    </location>
</feature>
<dbReference type="HAMAP" id="MF_01148">
    <property type="entry name" value="Lnt"/>
    <property type="match status" value="1"/>
</dbReference>
<dbReference type="PROSITE" id="PS50263">
    <property type="entry name" value="CN_HYDROLASE"/>
    <property type="match status" value="1"/>
</dbReference>
<reference evidence="11 12" key="1">
    <citation type="submission" date="2016-06" db="EMBL/GenBank/DDBJ databases">
        <authorList>
            <person name="Kjaerup R.B."/>
            <person name="Dalgaard T.S."/>
            <person name="Juul-Madsen H.R."/>
        </authorList>
    </citation>
    <scope>NUCLEOTIDE SEQUENCE [LARGE SCALE GENOMIC DNA]</scope>
    <source>
        <strain evidence="11 12">CECT 8886</strain>
    </source>
</reference>
<dbReference type="CDD" id="cd07571">
    <property type="entry name" value="ALP_N-acyl_transferase"/>
    <property type="match status" value="1"/>
</dbReference>
<dbReference type="SUPFAM" id="SSF56317">
    <property type="entry name" value="Carbon-nitrogen hydrolase"/>
    <property type="match status" value="1"/>
</dbReference>
<dbReference type="Pfam" id="PF20154">
    <property type="entry name" value="LNT_N"/>
    <property type="match status" value="1"/>
</dbReference>
<feature type="transmembrane region" description="Helical" evidence="9">
    <location>
        <begin position="212"/>
        <end position="230"/>
    </location>
</feature>
<comment type="pathway">
    <text evidence="9">Protein modification; lipoprotein biosynthesis (N-acyl transfer).</text>
</comment>
<dbReference type="PANTHER" id="PTHR38686">
    <property type="entry name" value="APOLIPOPROTEIN N-ACYLTRANSFERASE"/>
    <property type="match status" value="1"/>
</dbReference>
<evidence type="ECO:0000256" key="6">
    <source>
        <dbReference type="ARBA" id="ARBA00022989"/>
    </source>
</evidence>
<keyword evidence="5 9" id="KW-0812">Transmembrane</keyword>
<dbReference type="Pfam" id="PF00795">
    <property type="entry name" value="CN_hydrolase"/>
    <property type="match status" value="1"/>
</dbReference>
<dbReference type="OrthoDB" id="9804277at2"/>
<feature type="transmembrane region" description="Helical" evidence="9">
    <location>
        <begin position="47"/>
        <end position="65"/>
    </location>
</feature>